<gene>
    <name evidence="1" type="ORF">Clacol_007599</name>
</gene>
<proteinExistence type="predicted"/>
<protein>
    <submittedName>
        <fullName evidence="1">Uncharacterized protein</fullName>
    </submittedName>
</protein>
<dbReference type="EMBL" id="BPWL01000008">
    <property type="protein sequence ID" value="GJJ13347.1"/>
    <property type="molecule type" value="Genomic_DNA"/>
</dbReference>
<dbReference type="Pfam" id="PF10224">
    <property type="entry name" value="DUF2205"/>
    <property type="match status" value="1"/>
</dbReference>
<dbReference type="InterPro" id="IPR019357">
    <property type="entry name" value="SCOC"/>
</dbReference>
<dbReference type="Gene3D" id="1.20.5.170">
    <property type="match status" value="1"/>
</dbReference>
<organism evidence="1 2">
    <name type="scientific">Clathrus columnatus</name>
    <dbReference type="NCBI Taxonomy" id="1419009"/>
    <lineage>
        <taxon>Eukaryota</taxon>
        <taxon>Fungi</taxon>
        <taxon>Dikarya</taxon>
        <taxon>Basidiomycota</taxon>
        <taxon>Agaricomycotina</taxon>
        <taxon>Agaricomycetes</taxon>
        <taxon>Phallomycetidae</taxon>
        <taxon>Phallales</taxon>
        <taxon>Clathraceae</taxon>
        <taxon>Clathrus</taxon>
    </lineage>
</organism>
<accession>A0AAV5AI42</accession>
<evidence type="ECO:0000313" key="1">
    <source>
        <dbReference type="EMBL" id="GJJ13347.1"/>
    </source>
</evidence>
<reference evidence="1" key="1">
    <citation type="submission" date="2021-10" db="EMBL/GenBank/DDBJ databases">
        <title>De novo Genome Assembly of Clathrus columnatus (Basidiomycota, Fungi) Using Illumina and Nanopore Sequence Data.</title>
        <authorList>
            <person name="Ogiso-Tanaka E."/>
            <person name="Itagaki H."/>
            <person name="Hosoya T."/>
            <person name="Hosaka K."/>
        </authorList>
    </citation>
    <scope>NUCLEOTIDE SEQUENCE</scope>
    <source>
        <strain evidence="1">MO-923</strain>
    </source>
</reference>
<evidence type="ECO:0000313" key="2">
    <source>
        <dbReference type="Proteomes" id="UP001050691"/>
    </source>
</evidence>
<dbReference type="Proteomes" id="UP001050691">
    <property type="component" value="Unassembled WGS sequence"/>
</dbReference>
<keyword evidence="2" id="KW-1185">Reference proteome</keyword>
<sequence length="85" mass="9710">MSFIPLDDTTAWGDNSTSEEFEESDIVSVAMKKERVLREIIAAQEDLQALFSRVKTVQEEVDKLSSGNQTLQMYIDNLTKQLARR</sequence>
<comment type="caution">
    <text evidence="1">The sequence shown here is derived from an EMBL/GenBank/DDBJ whole genome shotgun (WGS) entry which is preliminary data.</text>
</comment>
<dbReference type="AlphaFoldDB" id="A0AAV5AI42"/>
<name>A0AAV5AI42_9AGAM</name>